<feature type="transmembrane region" description="Helical" evidence="1">
    <location>
        <begin position="203"/>
        <end position="223"/>
    </location>
</feature>
<dbReference type="InterPro" id="IPR045339">
    <property type="entry name" value="DUF6534"/>
</dbReference>
<dbReference type="OrthoDB" id="2971182at2759"/>
<keyword evidence="1" id="KW-1133">Transmembrane helix</keyword>
<organism evidence="3 4">
    <name type="scientific">Pisolithus microcarpus 441</name>
    <dbReference type="NCBI Taxonomy" id="765257"/>
    <lineage>
        <taxon>Eukaryota</taxon>
        <taxon>Fungi</taxon>
        <taxon>Dikarya</taxon>
        <taxon>Basidiomycota</taxon>
        <taxon>Agaricomycotina</taxon>
        <taxon>Agaricomycetes</taxon>
        <taxon>Agaricomycetidae</taxon>
        <taxon>Boletales</taxon>
        <taxon>Sclerodermatineae</taxon>
        <taxon>Pisolithaceae</taxon>
        <taxon>Pisolithus</taxon>
    </lineage>
</organism>
<dbReference type="HOGENOM" id="CLU_046025_5_1_1"/>
<accession>A0A0C9YLR0</accession>
<feature type="transmembrane region" description="Helical" evidence="1">
    <location>
        <begin position="163"/>
        <end position="183"/>
    </location>
</feature>
<reference evidence="4" key="2">
    <citation type="submission" date="2015-01" db="EMBL/GenBank/DDBJ databases">
        <title>Evolutionary Origins and Diversification of the Mycorrhizal Mutualists.</title>
        <authorList>
            <consortium name="DOE Joint Genome Institute"/>
            <consortium name="Mycorrhizal Genomics Consortium"/>
            <person name="Kohler A."/>
            <person name="Kuo A."/>
            <person name="Nagy L.G."/>
            <person name="Floudas D."/>
            <person name="Copeland A."/>
            <person name="Barry K.W."/>
            <person name="Cichocki N."/>
            <person name="Veneault-Fourrey C."/>
            <person name="LaButti K."/>
            <person name="Lindquist E.A."/>
            <person name="Lipzen A."/>
            <person name="Lundell T."/>
            <person name="Morin E."/>
            <person name="Murat C."/>
            <person name="Riley R."/>
            <person name="Ohm R."/>
            <person name="Sun H."/>
            <person name="Tunlid A."/>
            <person name="Henrissat B."/>
            <person name="Grigoriev I.V."/>
            <person name="Hibbett D.S."/>
            <person name="Martin F."/>
        </authorList>
    </citation>
    <scope>NUCLEOTIDE SEQUENCE [LARGE SCALE GENOMIC DNA]</scope>
    <source>
        <strain evidence="4">441</strain>
    </source>
</reference>
<evidence type="ECO:0000259" key="2">
    <source>
        <dbReference type="Pfam" id="PF20152"/>
    </source>
</evidence>
<reference evidence="3 4" key="1">
    <citation type="submission" date="2014-04" db="EMBL/GenBank/DDBJ databases">
        <authorList>
            <consortium name="DOE Joint Genome Institute"/>
            <person name="Kuo A."/>
            <person name="Kohler A."/>
            <person name="Costa M.D."/>
            <person name="Nagy L.G."/>
            <person name="Floudas D."/>
            <person name="Copeland A."/>
            <person name="Barry K.W."/>
            <person name="Cichocki N."/>
            <person name="Veneault-Fourrey C."/>
            <person name="LaButti K."/>
            <person name="Lindquist E.A."/>
            <person name="Lipzen A."/>
            <person name="Lundell T."/>
            <person name="Morin E."/>
            <person name="Murat C."/>
            <person name="Sun H."/>
            <person name="Tunlid A."/>
            <person name="Henrissat B."/>
            <person name="Grigoriev I.V."/>
            <person name="Hibbett D.S."/>
            <person name="Martin F."/>
            <person name="Nordberg H.P."/>
            <person name="Cantor M.N."/>
            <person name="Hua S.X."/>
        </authorList>
    </citation>
    <scope>NUCLEOTIDE SEQUENCE [LARGE SCALE GENOMIC DNA]</scope>
    <source>
        <strain evidence="3 4">441</strain>
    </source>
</reference>
<keyword evidence="1" id="KW-0472">Membrane</keyword>
<sequence>MADSAVGVGPKWGPGLIGTTIGLALYGVSIFQYLFYVSTFPNDKRLLRSVVFVVFILDTLNTIGLLSFYYRTLISCRWQTTYACTLEMPWDLSTALGTLFLVSFFVQCFYAHRVWIIGSRNVLLTGSVVVTALVQTGFGFRLLGAARSTNNITTLFDTPYAPINGMGSAVCDVIITASVFFYLDRLRPRLLREDNYIRKLNLVFVQMGVITSSCSLTMGILYYQDQPTLQYLTAAPGFMLCKAYSNSMLAVLNARRLVSDQQQNAPASSFQLPTLSRIH</sequence>
<proteinExistence type="predicted"/>
<dbReference type="PANTHER" id="PTHR40465:SF1">
    <property type="entry name" value="DUF6534 DOMAIN-CONTAINING PROTEIN"/>
    <property type="match status" value="1"/>
</dbReference>
<dbReference type="Proteomes" id="UP000054018">
    <property type="component" value="Unassembled WGS sequence"/>
</dbReference>
<feature type="transmembrane region" description="Helical" evidence="1">
    <location>
        <begin position="90"/>
        <end position="110"/>
    </location>
</feature>
<dbReference type="STRING" id="765257.A0A0C9YLR0"/>
<gene>
    <name evidence="3" type="ORF">PISMIDRAFT_687642</name>
</gene>
<feature type="transmembrane region" description="Helical" evidence="1">
    <location>
        <begin position="49"/>
        <end position="70"/>
    </location>
</feature>
<feature type="domain" description="DUF6534" evidence="2">
    <location>
        <begin position="168"/>
        <end position="256"/>
    </location>
</feature>
<evidence type="ECO:0000313" key="4">
    <source>
        <dbReference type="Proteomes" id="UP000054018"/>
    </source>
</evidence>
<feature type="transmembrane region" description="Helical" evidence="1">
    <location>
        <begin position="12"/>
        <end position="37"/>
    </location>
</feature>
<dbReference type="Pfam" id="PF20152">
    <property type="entry name" value="DUF6534"/>
    <property type="match status" value="1"/>
</dbReference>
<dbReference type="EMBL" id="KN833921">
    <property type="protein sequence ID" value="KIK14814.1"/>
    <property type="molecule type" value="Genomic_DNA"/>
</dbReference>
<evidence type="ECO:0000313" key="3">
    <source>
        <dbReference type="EMBL" id="KIK14814.1"/>
    </source>
</evidence>
<feature type="transmembrane region" description="Helical" evidence="1">
    <location>
        <begin position="122"/>
        <end position="143"/>
    </location>
</feature>
<protein>
    <recommendedName>
        <fullName evidence="2">DUF6534 domain-containing protein</fullName>
    </recommendedName>
</protein>
<dbReference type="PANTHER" id="PTHR40465">
    <property type="entry name" value="CHROMOSOME 1, WHOLE GENOME SHOTGUN SEQUENCE"/>
    <property type="match status" value="1"/>
</dbReference>
<name>A0A0C9YLR0_9AGAM</name>
<keyword evidence="4" id="KW-1185">Reference proteome</keyword>
<keyword evidence="1" id="KW-0812">Transmembrane</keyword>
<dbReference type="AlphaFoldDB" id="A0A0C9YLR0"/>
<evidence type="ECO:0000256" key="1">
    <source>
        <dbReference type="SAM" id="Phobius"/>
    </source>
</evidence>